<feature type="chain" id="PRO_5046260999" description="DUF3857 domain-containing protein" evidence="1">
    <location>
        <begin position="20"/>
        <end position="514"/>
    </location>
</feature>
<sequence length="514" mass="59759">MKNYVLVILLFLSPALANAQKTNAREIAKAALQKMTGEKRLTSFELEITYDKPRENPVELTQPNAFLMLMDSIMPTLPDSVQKSLEAQRDSIKISTYLDRIEMFKGMQERILCDVTHQKVVFIRLIPNSLRNYDDTLRNVSGIVNAFPFQKPYTENPVYLLQLMVADSTELHYSGSSFVDQEESHIIQVKIDGKWVDTYITKKGLLLTRLVLQRVDTDPLIGHGPEYYKDYYLYSDYQRVSGILLPKSLEEITSRGDLTIRKMLDWKSINKSFPDDTFKPERTYEERARFKIVPLRDSLYVVIQSGNKFSHRSLVRLNAEKTLDIFMEPINHEAIAEKFFSTISAHFTQTKIRNVFCSGSISSIAPLPGLLDKNTQFIAPKGNGFLSEERRFALNSEQDSIWKVQKAKGLLITFDQNMVQNDVKAYVINPEKKEEWDQLYVFYYLPRQKLVFYKESPYWAIKNSKQLSPAEKRLYEYLVKEKIQVEKIIYSESFIDDAPLEMTFQDLVRRANIE</sequence>
<gene>
    <name evidence="2" type="ORF">DYBT9623_03739</name>
</gene>
<organism evidence="2 3">
    <name type="scientific">Dyadobacter linearis</name>
    <dbReference type="NCBI Taxonomy" id="2823330"/>
    <lineage>
        <taxon>Bacteria</taxon>
        <taxon>Pseudomonadati</taxon>
        <taxon>Bacteroidota</taxon>
        <taxon>Cytophagia</taxon>
        <taxon>Cytophagales</taxon>
        <taxon>Spirosomataceae</taxon>
        <taxon>Dyadobacter</taxon>
    </lineage>
</organism>
<keyword evidence="3" id="KW-1185">Reference proteome</keyword>
<feature type="signal peptide" evidence="1">
    <location>
        <begin position="1"/>
        <end position="19"/>
    </location>
</feature>
<evidence type="ECO:0000256" key="1">
    <source>
        <dbReference type="SAM" id="SignalP"/>
    </source>
</evidence>
<name>A0ABN7RDY7_9BACT</name>
<accession>A0ABN7RDY7</accession>
<evidence type="ECO:0008006" key="4">
    <source>
        <dbReference type="Google" id="ProtNLM"/>
    </source>
</evidence>
<dbReference type="EMBL" id="CAJRAU010000005">
    <property type="protein sequence ID" value="CAG5071748.1"/>
    <property type="molecule type" value="Genomic_DNA"/>
</dbReference>
<reference evidence="2 3" key="1">
    <citation type="submission" date="2021-04" db="EMBL/GenBank/DDBJ databases">
        <authorList>
            <person name="Rodrigo-Torres L."/>
            <person name="Arahal R. D."/>
            <person name="Lucena T."/>
        </authorList>
    </citation>
    <scope>NUCLEOTIDE SEQUENCE [LARGE SCALE GENOMIC DNA]</scope>
    <source>
        <strain evidence="2 3">CECT 9623</strain>
    </source>
</reference>
<dbReference type="RefSeq" id="WP_215235036.1">
    <property type="nucleotide sequence ID" value="NZ_CAJRAU010000005.1"/>
</dbReference>
<comment type="caution">
    <text evidence="2">The sequence shown here is derived from an EMBL/GenBank/DDBJ whole genome shotgun (WGS) entry which is preliminary data.</text>
</comment>
<evidence type="ECO:0000313" key="3">
    <source>
        <dbReference type="Proteomes" id="UP000679725"/>
    </source>
</evidence>
<keyword evidence="1" id="KW-0732">Signal</keyword>
<proteinExistence type="predicted"/>
<dbReference type="Proteomes" id="UP000679725">
    <property type="component" value="Unassembled WGS sequence"/>
</dbReference>
<evidence type="ECO:0000313" key="2">
    <source>
        <dbReference type="EMBL" id="CAG5071748.1"/>
    </source>
</evidence>
<protein>
    <recommendedName>
        <fullName evidence="4">DUF3857 domain-containing protein</fullName>
    </recommendedName>
</protein>